<dbReference type="GO" id="GO:0005886">
    <property type="term" value="C:plasma membrane"/>
    <property type="evidence" value="ECO:0007669"/>
    <property type="project" value="UniProtKB-SubCell"/>
</dbReference>
<dbReference type="InterPro" id="IPR016174">
    <property type="entry name" value="Di-haem_cyt_TM"/>
</dbReference>
<feature type="transmembrane region" description="Helical" evidence="7">
    <location>
        <begin position="45"/>
        <end position="66"/>
    </location>
</feature>
<accession>A0A934V0L3</accession>
<dbReference type="Pfam" id="PF01292">
    <property type="entry name" value="Ni_hydr_CYTB"/>
    <property type="match status" value="1"/>
</dbReference>
<proteinExistence type="predicted"/>
<dbReference type="PANTHER" id="PTHR30485:SF2">
    <property type="entry name" value="BLL0597 PROTEIN"/>
    <property type="match status" value="1"/>
</dbReference>
<evidence type="ECO:0000256" key="1">
    <source>
        <dbReference type="ARBA" id="ARBA00004651"/>
    </source>
</evidence>
<comment type="subcellular location">
    <subcellularLocation>
        <location evidence="1">Cell membrane</location>
        <topology evidence="1">Multi-pass membrane protein</topology>
    </subcellularLocation>
</comment>
<feature type="transmembrane region" description="Helical" evidence="7">
    <location>
        <begin position="104"/>
        <end position="126"/>
    </location>
</feature>
<dbReference type="Proteomes" id="UP000778970">
    <property type="component" value="Unassembled WGS sequence"/>
</dbReference>
<evidence type="ECO:0000256" key="2">
    <source>
        <dbReference type="ARBA" id="ARBA00022475"/>
    </source>
</evidence>
<evidence type="ECO:0000256" key="7">
    <source>
        <dbReference type="SAM" id="Phobius"/>
    </source>
</evidence>
<sequence length="249" mass="26763">MPTPARIKSFFVWDLPTRAFHWLLVASVTVAYITGGEEDGFEFTLHVGAGYLVAALLIFRIVWGFLGSEHSRFRDFLPTPNAVKTHIQGLLSGKPKHYVGHNPVGGLAIFAMIAVLLATLYTGLFGGGEELHETFANLILIIAIVHVIGVIAETILTGENLVPAMIHGRKKLPEDTDGAQDSQPAGASRVLASLAAVGIAAVAGVTSGATPWPPTEAAFESEEHEQAEAEDHKETGYGEEEEYEAYEDD</sequence>
<evidence type="ECO:0000256" key="4">
    <source>
        <dbReference type="ARBA" id="ARBA00022989"/>
    </source>
</evidence>
<dbReference type="AlphaFoldDB" id="A0A934V0L3"/>
<feature type="compositionally biased region" description="Basic and acidic residues" evidence="6">
    <location>
        <begin position="224"/>
        <end position="236"/>
    </location>
</feature>
<dbReference type="GO" id="GO:0022904">
    <property type="term" value="P:respiratory electron transport chain"/>
    <property type="evidence" value="ECO:0007669"/>
    <property type="project" value="InterPro"/>
</dbReference>
<keyword evidence="10" id="KW-1185">Reference proteome</keyword>
<evidence type="ECO:0000256" key="6">
    <source>
        <dbReference type="SAM" id="MobiDB-lite"/>
    </source>
</evidence>
<protein>
    <recommendedName>
        <fullName evidence="8">Cytochrome b561 bacterial/Ni-hydrogenase domain-containing protein</fullName>
    </recommendedName>
</protein>
<feature type="compositionally biased region" description="Acidic residues" evidence="6">
    <location>
        <begin position="237"/>
        <end position="249"/>
    </location>
</feature>
<evidence type="ECO:0000259" key="8">
    <source>
        <dbReference type="Pfam" id="PF01292"/>
    </source>
</evidence>
<dbReference type="EMBL" id="NRRE01000027">
    <property type="protein sequence ID" value="MBK1698367.1"/>
    <property type="molecule type" value="Genomic_DNA"/>
</dbReference>
<gene>
    <name evidence="9" type="ORF">CKO21_14055</name>
</gene>
<comment type="caution">
    <text evidence="9">The sequence shown here is derived from an EMBL/GenBank/DDBJ whole genome shotgun (WGS) entry which is preliminary data.</text>
</comment>
<reference evidence="9" key="2">
    <citation type="journal article" date="2020" name="Microorganisms">
        <title>Osmotic Adaptation and Compatible Solute Biosynthesis of Phototrophic Bacteria as Revealed from Genome Analyses.</title>
        <authorList>
            <person name="Imhoff J.F."/>
            <person name="Rahn T."/>
            <person name="Kunzel S."/>
            <person name="Keller A."/>
            <person name="Neulinger S.C."/>
        </authorList>
    </citation>
    <scope>NUCLEOTIDE SEQUENCE</scope>
    <source>
        <strain evidence="9">DSM 9154</strain>
    </source>
</reference>
<evidence type="ECO:0000313" key="10">
    <source>
        <dbReference type="Proteomes" id="UP000778970"/>
    </source>
</evidence>
<feature type="transmembrane region" description="Helical" evidence="7">
    <location>
        <begin position="12"/>
        <end position="33"/>
    </location>
</feature>
<feature type="transmembrane region" description="Helical" evidence="7">
    <location>
        <begin position="138"/>
        <end position="162"/>
    </location>
</feature>
<evidence type="ECO:0000256" key="5">
    <source>
        <dbReference type="ARBA" id="ARBA00023136"/>
    </source>
</evidence>
<dbReference type="SUPFAM" id="SSF81342">
    <property type="entry name" value="Transmembrane di-heme cytochromes"/>
    <property type="match status" value="1"/>
</dbReference>
<keyword evidence="5 7" id="KW-0472">Membrane</keyword>
<keyword evidence="2" id="KW-1003">Cell membrane</keyword>
<reference evidence="9" key="1">
    <citation type="submission" date="2017-08" db="EMBL/GenBank/DDBJ databases">
        <authorList>
            <person name="Imhoff J.F."/>
            <person name="Rahn T."/>
            <person name="Kuenzel S."/>
            <person name="Neulinger S.C."/>
        </authorList>
    </citation>
    <scope>NUCLEOTIDE SEQUENCE</scope>
    <source>
        <strain evidence="9">DSM 9154</strain>
    </source>
</reference>
<organism evidence="9 10">
    <name type="scientific">Rhodovibrio salinarum</name>
    <dbReference type="NCBI Taxonomy" id="1087"/>
    <lineage>
        <taxon>Bacteria</taxon>
        <taxon>Pseudomonadati</taxon>
        <taxon>Pseudomonadota</taxon>
        <taxon>Alphaproteobacteria</taxon>
        <taxon>Rhodospirillales</taxon>
        <taxon>Rhodovibrionaceae</taxon>
        <taxon>Rhodovibrio</taxon>
    </lineage>
</organism>
<dbReference type="InterPro" id="IPR011577">
    <property type="entry name" value="Cyt_b561_bac/Ni-Hgenase"/>
</dbReference>
<feature type="region of interest" description="Disordered" evidence="6">
    <location>
        <begin position="207"/>
        <end position="249"/>
    </location>
</feature>
<dbReference type="Gene3D" id="1.20.950.20">
    <property type="entry name" value="Transmembrane di-heme cytochromes, Chain C"/>
    <property type="match status" value="1"/>
</dbReference>
<dbReference type="InterPro" id="IPR051542">
    <property type="entry name" value="Hydrogenase_cytochrome"/>
</dbReference>
<dbReference type="GO" id="GO:0009055">
    <property type="term" value="F:electron transfer activity"/>
    <property type="evidence" value="ECO:0007669"/>
    <property type="project" value="InterPro"/>
</dbReference>
<dbReference type="GO" id="GO:0020037">
    <property type="term" value="F:heme binding"/>
    <property type="evidence" value="ECO:0007669"/>
    <property type="project" value="TreeGrafter"/>
</dbReference>
<dbReference type="RefSeq" id="WP_051431972.1">
    <property type="nucleotide sequence ID" value="NZ_NRRE01000027.1"/>
</dbReference>
<keyword evidence="3 7" id="KW-0812">Transmembrane</keyword>
<evidence type="ECO:0000313" key="9">
    <source>
        <dbReference type="EMBL" id="MBK1698367.1"/>
    </source>
</evidence>
<keyword evidence="4 7" id="KW-1133">Transmembrane helix</keyword>
<name>A0A934V0L3_9PROT</name>
<dbReference type="PANTHER" id="PTHR30485">
    <property type="entry name" value="NI/FE-HYDROGENASE 1 B-TYPE CYTOCHROME SUBUNIT"/>
    <property type="match status" value="1"/>
</dbReference>
<feature type="domain" description="Cytochrome b561 bacterial/Ni-hydrogenase" evidence="8">
    <location>
        <begin position="12"/>
        <end position="168"/>
    </location>
</feature>
<evidence type="ECO:0000256" key="3">
    <source>
        <dbReference type="ARBA" id="ARBA00022692"/>
    </source>
</evidence>